<evidence type="ECO:0000313" key="16">
    <source>
        <dbReference type="Proteomes" id="UP000182737"/>
    </source>
</evidence>
<keyword evidence="16" id="KW-1185">Reference proteome</keyword>
<proteinExistence type="inferred from homology"/>
<comment type="function">
    <text evidence="8 10">Plays an essential role in the initiation and regulation of chromosomal replication. ATP-DnaA binds to the origin of replication (oriC) to initiate formation of the DNA replication initiation complex once per cell cycle. Binds the DnaA box (a 9 base pair repeat at the origin) and separates the double-stranded (ds)DNA. Forms a right-handed helical filament on oriC DNA; dsDNA binds to the exterior of the filament while single-stranded (ss)DNA is stabiized in the filament's interior. The ATP-DnaA-oriC complex binds and stabilizes one strand of the AT-rich DNA unwinding element (DUE), permitting loading of DNA polymerase. After initiation quickly degrades to an ADP-DnaA complex that is not apt for DNA replication. Binds acidic phospholipids.</text>
</comment>
<keyword evidence="4 8" id="KW-0547">Nucleotide-binding</keyword>
<keyword evidence="7 8" id="KW-0238">DNA-binding</keyword>
<dbReference type="GO" id="GO:0005524">
    <property type="term" value="F:ATP binding"/>
    <property type="evidence" value="ECO:0007669"/>
    <property type="project" value="UniProtKB-UniRule"/>
</dbReference>
<feature type="binding site" evidence="8">
    <location>
        <position position="177"/>
    </location>
    <ligand>
        <name>ATP</name>
        <dbReference type="ChEBI" id="CHEBI:30616"/>
    </ligand>
</feature>
<dbReference type="SUPFAM" id="SSF52540">
    <property type="entry name" value="P-loop containing nucleoside triphosphate hydrolases"/>
    <property type="match status" value="1"/>
</dbReference>
<comment type="subunit">
    <text evidence="8">Oligomerizes as a right-handed, spiral filament on DNA at oriC.</text>
</comment>
<evidence type="ECO:0000256" key="12">
    <source>
        <dbReference type="SAM" id="MobiDB-lite"/>
    </source>
</evidence>
<dbReference type="InterPro" id="IPR013317">
    <property type="entry name" value="DnaA_dom"/>
</dbReference>
<evidence type="ECO:0000256" key="1">
    <source>
        <dbReference type="ARBA" id="ARBA00006583"/>
    </source>
</evidence>
<dbReference type="Pfam" id="PF08299">
    <property type="entry name" value="Bac_DnaA_C"/>
    <property type="match status" value="1"/>
</dbReference>
<feature type="domain" description="Chromosomal replication initiator DnaA C-terminal" evidence="14">
    <location>
        <begin position="379"/>
        <end position="448"/>
    </location>
</feature>
<dbReference type="HAMAP" id="MF_00377">
    <property type="entry name" value="DnaA_bact"/>
    <property type="match status" value="1"/>
</dbReference>
<keyword evidence="5 8" id="KW-0067">ATP-binding</keyword>
<dbReference type="GO" id="GO:0006275">
    <property type="term" value="P:regulation of DNA replication"/>
    <property type="evidence" value="ECO:0007669"/>
    <property type="project" value="UniProtKB-UniRule"/>
</dbReference>
<feature type="binding site" evidence="8">
    <location>
        <position position="179"/>
    </location>
    <ligand>
        <name>ATP</name>
        <dbReference type="ChEBI" id="CHEBI:30616"/>
    </ligand>
</feature>
<feature type="compositionally biased region" description="Basic and acidic residues" evidence="12">
    <location>
        <begin position="94"/>
        <end position="125"/>
    </location>
</feature>
<dbReference type="SMART" id="SM00382">
    <property type="entry name" value="AAA"/>
    <property type="match status" value="1"/>
</dbReference>
<feature type="region of interest" description="Domain IV, binds dsDNA" evidence="8">
    <location>
        <begin position="351"/>
        <end position="474"/>
    </location>
</feature>
<comment type="domain">
    <text evidence="8">Domain I is involved in oligomerization and binding regulators, domain II is flexibile and of varying length in different bacteria, domain III forms the AAA+ region, while domain IV binds dsDNA.</text>
</comment>
<dbReference type="CDD" id="cd00009">
    <property type="entry name" value="AAA"/>
    <property type="match status" value="1"/>
</dbReference>
<dbReference type="GO" id="GO:0008289">
    <property type="term" value="F:lipid binding"/>
    <property type="evidence" value="ECO:0007669"/>
    <property type="project" value="UniProtKB-KW"/>
</dbReference>
<keyword evidence="2 8" id="KW-0963">Cytoplasm</keyword>
<dbReference type="NCBIfam" id="TIGR00362">
    <property type="entry name" value="DnaA"/>
    <property type="match status" value="1"/>
</dbReference>
<dbReference type="InterPro" id="IPR001957">
    <property type="entry name" value="Chromosome_initiator_DnaA"/>
</dbReference>
<dbReference type="InterPro" id="IPR010921">
    <property type="entry name" value="Trp_repressor/repl_initiator"/>
</dbReference>
<feature type="domain" description="AAA+ ATPase" evidence="13">
    <location>
        <begin position="166"/>
        <end position="300"/>
    </location>
</feature>
<evidence type="ECO:0000256" key="7">
    <source>
        <dbReference type="ARBA" id="ARBA00023125"/>
    </source>
</evidence>
<comment type="subcellular location">
    <subcellularLocation>
        <location evidence="8">Cytoplasm</location>
    </subcellularLocation>
</comment>
<accession>A0A1I3HYF4</accession>
<feature type="region of interest" description="Disordered" evidence="12">
    <location>
        <begin position="94"/>
        <end position="126"/>
    </location>
</feature>
<dbReference type="GO" id="GO:0006270">
    <property type="term" value="P:DNA replication initiation"/>
    <property type="evidence" value="ECO:0007669"/>
    <property type="project" value="UniProtKB-UniRule"/>
</dbReference>
<dbReference type="SUPFAM" id="SSF48295">
    <property type="entry name" value="TrpR-like"/>
    <property type="match status" value="1"/>
</dbReference>
<feature type="binding site" evidence="8">
    <location>
        <position position="181"/>
    </location>
    <ligand>
        <name>ATP</name>
        <dbReference type="ChEBI" id="CHEBI:30616"/>
    </ligand>
</feature>
<dbReference type="EMBL" id="FORI01000001">
    <property type="protein sequence ID" value="SFI40620.1"/>
    <property type="molecule type" value="Genomic_DNA"/>
</dbReference>
<organism evidence="15 16">
    <name type="scientific">Treponema bryantii</name>
    <dbReference type="NCBI Taxonomy" id="163"/>
    <lineage>
        <taxon>Bacteria</taxon>
        <taxon>Pseudomonadati</taxon>
        <taxon>Spirochaetota</taxon>
        <taxon>Spirochaetia</taxon>
        <taxon>Spirochaetales</taxon>
        <taxon>Treponemataceae</taxon>
        <taxon>Treponema</taxon>
    </lineage>
</organism>
<dbReference type="Pfam" id="PF00308">
    <property type="entry name" value="Bac_DnaA"/>
    <property type="match status" value="1"/>
</dbReference>
<evidence type="ECO:0000256" key="9">
    <source>
        <dbReference type="NCBIfam" id="TIGR00362"/>
    </source>
</evidence>
<name>A0A1I3HYF4_9SPIR</name>
<evidence type="ECO:0000259" key="13">
    <source>
        <dbReference type="SMART" id="SM00382"/>
    </source>
</evidence>
<dbReference type="PANTHER" id="PTHR30050">
    <property type="entry name" value="CHROMOSOMAL REPLICATION INITIATOR PROTEIN DNAA"/>
    <property type="match status" value="1"/>
</dbReference>
<evidence type="ECO:0000256" key="11">
    <source>
        <dbReference type="RuleBase" id="RU004227"/>
    </source>
</evidence>
<dbReference type="OrthoDB" id="9807019at2"/>
<dbReference type="SMART" id="SM00760">
    <property type="entry name" value="Bac_DnaA_C"/>
    <property type="match status" value="1"/>
</dbReference>
<dbReference type="InterPro" id="IPR013159">
    <property type="entry name" value="DnaA_C"/>
</dbReference>
<evidence type="ECO:0000256" key="10">
    <source>
        <dbReference type="RuleBase" id="RU000577"/>
    </source>
</evidence>
<evidence type="ECO:0000259" key="14">
    <source>
        <dbReference type="SMART" id="SM00760"/>
    </source>
</evidence>
<evidence type="ECO:0000256" key="4">
    <source>
        <dbReference type="ARBA" id="ARBA00022741"/>
    </source>
</evidence>
<dbReference type="InterPro" id="IPR018312">
    <property type="entry name" value="Chromosome_initiator_DnaA_CS"/>
</dbReference>
<dbReference type="PANTHER" id="PTHR30050:SF2">
    <property type="entry name" value="CHROMOSOMAL REPLICATION INITIATOR PROTEIN DNAA"/>
    <property type="match status" value="1"/>
</dbReference>
<dbReference type="InterPro" id="IPR027417">
    <property type="entry name" value="P-loop_NTPase"/>
</dbReference>
<dbReference type="Gene3D" id="1.10.1750.10">
    <property type="match status" value="1"/>
</dbReference>
<comment type="similarity">
    <text evidence="1 8 11">Belongs to the DnaA family.</text>
</comment>
<feature type="binding site" evidence="8">
    <location>
        <position position="180"/>
    </location>
    <ligand>
        <name>ATP</name>
        <dbReference type="ChEBI" id="CHEBI:30616"/>
    </ligand>
</feature>
<dbReference type="PRINTS" id="PR00051">
    <property type="entry name" value="DNAA"/>
</dbReference>
<dbReference type="GO" id="GO:0003688">
    <property type="term" value="F:DNA replication origin binding"/>
    <property type="evidence" value="ECO:0007669"/>
    <property type="project" value="UniProtKB-UniRule"/>
</dbReference>
<reference evidence="16" key="1">
    <citation type="submission" date="2016-10" db="EMBL/GenBank/DDBJ databases">
        <authorList>
            <person name="Varghese N."/>
            <person name="Submissions S."/>
        </authorList>
    </citation>
    <scope>NUCLEOTIDE SEQUENCE [LARGE SCALE GENOMIC DNA]</scope>
    <source>
        <strain evidence="16">XBD1002</strain>
    </source>
</reference>
<evidence type="ECO:0000313" key="15">
    <source>
        <dbReference type="EMBL" id="SFI40620.1"/>
    </source>
</evidence>
<dbReference type="AlphaFoldDB" id="A0A1I3HYF4"/>
<evidence type="ECO:0000256" key="3">
    <source>
        <dbReference type="ARBA" id="ARBA00022705"/>
    </source>
</evidence>
<protein>
    <recommendedName>
        <fullName evidence="8 9">Chromosomal replication initiator protein DnaA</fullName>
    </recommendedName>
</protein>
<keyword evidence="6 8" id="KW-0446">Lipid-binding</keyword>
<dbReference type="InterPro" id="IPR003593">
    <property type="entry name" value="AAA+_ATPase"/>
</dbReference>
<dbReference type="RefSeq" id="WP_074929770.1">
    <property type="nucleotide sequence ID" value="NZ_FORI01000001.1"/>
</dbReference>
<dbReference type="Gene3D" id="3.40.50.300">
    <property type="entry name" value="P-loop containing nucleotide triphosphate hydrolases"/>
    <property type="match status" value="1"/>
</dbReference>
<dbReference type="Proteomes" id="UP000182737">
    <property type="component" value="Unassembled WGS sequence"/>
</dbReference>
<gene>
    <name evidence="8" type="primary">dnaA</name>
    <name evidence="15" type="ORF">SAMN04487775_101167</name>
</gene>
<feature type="region of interest" description="Domain I, interacts with DnaA modulators" evidence="8">
    <location>
        <begin position="1"/>
        <end position="105"/>
    </location>
</feature>
<evidence type="ECO:0000256" key="8">
    <source>
        <dbReference type="HAMAP-Rule" id="MF_00377"/>
    </source>
</evidence>
<keyword evidence="3 8" id="KW-0235">DNA replication</keyword>
<evidence type="ECO:0000256" key="6">
    <source>
        <dbReference type="ARBA" id="ARBA00023121"/>
    </source>
</evidence>
<dbReference type="CDD" id="cd06571">
    <property type="entry name" value="Bac_DnaA_C"/>
    <property type="match status" value="1"/>
</dbReference>
<dbReference type="Gene3D" id="1.10.8.60">
    <property type="match status" value="1"/>
</dbReference>
<sequence length="474" mass="54887">MSENNYKEAWEYTMKVLHDKYKSENKGDEFKLWFNMKYVEDTIDTITVSVANNFLLQSMQKRGHFDIVLKKLKEITDQNDIKLNVIVVKEENIESEKSDKTESNEVTEEKPVKETKAPEASEPKKASFKKHQLLDEEYTFDTFIPGDNSRFAYNAAIAVANEPGKKFNPILFYGGSGLGKTHLMQAIGNYINNNNTEKLKICYVSAESFTNEFILSLKEKTEKAFKNKYRNLDVLLLDDIHFLQGKESTQEELYLTFDALSQKKAQMVFTCDRPIREIKTMAERLVSRISSGMCIDLQPPNYETRYAILQKKIELQHRTLEPEIIDYIAKNVETNVRELESALDKVLGYEELIGKKLNLDIVKNQLRDIINSNSTENISLDIIQKVIAENFQISVADLKSKKRDKKFVVPRQIAIYIARELTEMAYTELGNEFGGKDHSTIMTAYRKVAEQVKIDSTLESKIQLYMREIKEYKK</sequence>
<dbReference type="PROSITE" id="PS01008">
    <property type="entry name" value="DNAA"/>
    <property type="match status" value="1"/>
</dbReference>
<evidence type="ECO:0000256" key="2">
    <source>
        <dbReference type="ARBA" id="ARBA00022490"/>
    </source>
</evidence>
<dbReference type="GO" id="GO:0005737">
    <property type="term" value="C:cytoplasm"/>
    <property type="evidence" value="ECO:0007669"/>
    <property type="project" value="UniProtKB-SubCell"/>
</dbReference>
<dbReference type="InterPro" id="IPR020591">
    <property type="entry name" value="Chromosome_initiator_DnaA-like"/>
</dbReference>
<dbReference type="GO" id="GO:0005886">
    <property type="term" value="C:plasma membrane"/>
    <property type="evidence" value="ECO:0007669"/>
    <property type="project" value="TreeGrafter"/>
</dbReference>
<evidence type="ECO:0000256" key="5">
    <source>
        <dbReference type="ARBA" id="ARBA00022840"/>
    </source>
</evidence>
<comment type="caution">
    <text evidence="8">Lacks conserved residue(s) required for the propagation of feature annotation.</text>
</comment>